<organism evidence="7 8">
    <name type="scientific">Xanthomonas campestris pv. campestris (strain ATCC 33913 / DSM 3586 / NCPPB 528 / LMG 568 / P 25)</name>
    <dbReference type="NCBI Taxonomy" id="190485"/>
    <lineage>
        <taxon>Bacteria</taxon>
        <taxon>Pseudomonadati</taxon>
        <taxon>Pseudomonadota</taxon>
        <taxon>Gammaproteobacteria</taxon>
        <taxon>Lysobacterales</taxon>
        <taxon>Lysobacteraceae</taxon>
        <taxon>Xanthomonas</taxon>
    </lineage>
</organism>
<evidence type="ECO:0000256" key="6">
    <source>
        <dbReference type="ARBA" id="ARBA00023146"/>
    </source>
</evidence>
<dbReference type="STRING" id="190485.XCC2619"/>
<evidence type="ECO:0000256" key="3">
    <source>
        <dbReference type="ARBA" id="ARBA00022741"/>
    </source>
</evidence>
<dbReference type="Gene3D" id="3.10.20.590">
    <property type="match status" value="1"/>
</dbReference>
<dbReference type="KEGG" id="xcc:XCC2619"/>
<protein>
    <submittedName>
        <fullName evidence="7">Leucyl-tRNA synthetase</fullName>
    </submittedName>
</protein>
<reference evidence="7 8" key="1">
    <citation type="journal article" date="2002" name="Nature">
        <title>Comparison of the genomes of two Xanthomonas pathogens with differing host specificities.</title>
        <authorList>
            <person name="da Silva A.C."/>
            <person name="Ferro J.A."/>
            <person name="Reinach F.C."/>
            <person name="Farah C.S."/>
            <person name="Furlan L.R."/>
            <person name="Quaggio R.B."/>
            <person name="Monteiro-Vitorello C.B."/>
            <person name="Van Sluys M.A."/>
            <person name="Almeida N.F."/>
            <person name="Alves L.M."/>
            <person name="do Amaral A.M."/>
            <person name="Bertolini M.C."/>
            <person name="Camargo L.E."/>
            <person name="Camarotte G."/>
            <person name="Cannavan F."/>
            <person name="Cardozo J."/>
            <person name="Chambergo F."/>
            <person name="Ciapina L.P."/>
            <person name="Cicarelli R.M."/>
            <person name="Coutinho L.L."/>
            <person name="Cursino-Santos J.R."/>
            <person name="El-Dorry H."/>
            <person name="Faria J.B."/>
            <person name="Ferreira A.J."/>
            <person name="Ferreira R.C."/>
            <person name="Ferro M.I."/>
            <person name="Formighieri E.F."/>
            <person name="Franco M.C."/>
            <person name="Greggio C.C."/>
            <person name="Gruber A."/>
            <person name="Katsuyama A.M."/>
            <person name="Kishi L.T."/>
            <person name="Leite R.P."/>
            <person name="Lemos E.G."/>
            <person name="Lemos M.V."/>
            <person name="Locali E.C."/>
            <person name="Machado M.A."/>
            <person name="Madeira A.M."/>
            <person name="Martinez-Rossi N.M."/>
            <person name="Martins E.C."/>
            <person name="Meidanis J."/>
            <person name="Menck C.F."/>
            <person name="Miyaki C.Y."/>
            <person name="Moon D.H."/>
            <person name="Moreira L.M."/>
            <person name="Novo M.T."/>
            <person name="Okura V.K."/>
            <person name="Oliveira M.C."/>
            <person name="Oliveira V.R."/>
            <person name="Pereira H.A."/>
            <person name="Rossi A."/>
            <person name="Sena J.A."/>
            <person name="Silva C."/>
            <person name="de Souza R.F."/>
            <person name="Spinola L.A."/>
            <person name="Takita M.A."/>
            <person name="Tamura R.E."/>
            <person name="Teixeira E.C."/>
            <person name="Tezza R.I."/>
            <person name="Trindade dos Santos M."/>
            <person name="Truffi D."/>
            <person name="Tsai S.M."/>
            <person name="White F.F."/>
            <person name="Setubal J.C."/>
            <person name="Kitajima J.P."/>
        </authorList>
    </citation>
    <scope>NUCLEOTIDE SEQUENCE [LARGE SCALE GENOMIC DNA]</scope>
    <source>
        <strain evidence="8">ATCC 33913 / DSM 3586 / NCPPB 528 / LMG 568 / P 25</strain>
    </source>
</reference>
<sequence length="92" mass="10087">MRCGRCWAVAKRCWKTCRSRRSMRRALVRDALTLAIQVNGKLRGTIEVAADAAREQIEALALAEPNAAKFLDGLSVRKIIIVPGKIVNIVAG</sequence>
<dbReference type="AlphaFoldDB" id="Q8P7J2"/>
<evidence type="ECO:0000256" key="2">
    <source>
        <dbReference type="ARBA" id="ARBA00022598"/>
    </source>
</evidence>
<keyword evidence="5" id="KW-0648">Protein biosynthesis</keyword>
<evidence type="ECO:0000256" key="4">
    <source>
        <dbReference type="ARBA" id="ARBA00022840"/>
    </source>
</evidence>
<keyword evidence="6" id="KW-0030">Aminoacyl-tRNA synthetase</keyword>
<evidence type="ECO:0000313" key="7">
    <source>
        <dbReference type="EMBL" id="AAM41891.1"/>
    </source>
</evidence>
<dbReference type="InterPro" id="IPR009080">
    <property type="entry name" value="tRNAsynth_Ia_anticodon-bd"/>
</dbReference>
<dbReference type="Proteomes" id="UP000001010">
    <property type="component" value="Chromosome"/>
</dbReference>
<keyword evidence="8" id="KW-1185">Reference proteome</keyword>
<proteinExistence type="predicted"/>
<gene>
    <name evidence="7" type="primary">leuS</name>
    <name evidence="7" type="ordered locus">XCC2619</name>
</gene>
<keyword evidence="3" id="KW-0547">Nucleotide-binding</keyword>
<dbReference type="GO" id="GO:0005524">
    <property type="term" value="F:ATP binding"/>
    <property type="evidence" value="ECO:0007669"/>
    <property type="project" value="UniProtKB-KW"/>
</dbReference>
<dbReference type="OrthoDB" id="9810365at2"/>
<keyword evidence="4" id="KW-0067">ATP-binding</keyword>
<evidence type="ECO:0000313" key="8">
    <source>
        <dbReference type="Proteomes" id="UP000001010"/>
    </source>
</evidence>
<dbReference type="HOGENOM" id="CLU_2412454_0_0_6"/>
<dbReference type="GO" id="GO:0004812">
    <property type="term" value="F:aminoacyl-tRNA ligase activity"/>
    <property type="evidence" value="ECO:0007669"/>
    <property type="project" value="UniProtKB-KW"/>
</dbReference>
<keyword evidence="1" id="KW-0963">Cytoplasm</keyword>
<evidence type="ECO:0000256" key="1">
    <source>
        <dbReference type="ARBA" id="ARBA00022490"/>
    </source>
</evidence>
<dbReference type="FunFam" id="3.10.20.590:FF:000001">
    <property type="entry name" value="Leucine--tRNA ligase"/>
    <property type="match status" value="1"/>
</dbReference>
<dbReference type="PATRIC" id="fig|190485.4.peg.2788"/>
<dbReference type="SUPFAM" id="SSF47323">
    <property type="entry name" value="Anticodon-binding domain of a subclass of class I aminoacyl-tRNA synthetases"/>
    <property type="match status" value="1"/>
</dbReference>
<dbReference type="GO" id="GO:0006418">
    <property type="term" value="P:tRNA aminoacylation for protein translation"/>
    <property type="evidence" value="ECO:0007669"/>
    <property type="project" value="InterPro"/>
</dbReference>
<dbReference type="EnsemblBacteria" id="AAM41891">
    <property type="protein sequence ID" value="AAM41891"/>
    <property type="gene ID" value="XCC2619"/>
</dbReference>
<accession>Q8P7J2</accession>
<dbReference type="EMBL" id="AE008922">
    <property type="protein sequence ID" value="AAM41891.1"/>
    <property type="molecule type" value="Genomic_DNA"/>
</dbReference>
<keyword evidence="2" id="KW-0436">Ligase</keyword>
<evidence type="ECO:0000256" key="5">
    <source>
        <dbReference type="ARBA" id="ARBA00022917"/>
    </source>
</evidence>
<name>Q8P7J2_XANCP</name>